<dbReference type="Proteomes" id="UP000580250">
    <property type="component" value="Unassembled WGS sequence"/>
</dbReference>
<organism evidence="1 2">
    <name type="scientific">Meloidogyne enterolobii</name>
    <name type="common">Root-knot nematode worm</name>
    <name type="synonym">Meloidogyne mayaguensis</name>
    <dbReference type="NCBI Taxonomy" id="390850"/>
    <lineage>
        <taxon>Eukaryota</taxon>
        <taxon>Metazoa</taxon>
        <taxon>Ecdysozoa</taxon>
        <taxon>Nematoda</taxon>
        <taxon>Chromadorea</taxon>
        <taxon>Rhabditida</taxon>
        <taxon>Tylenchina</taxon>
        <taxon>Tylenchomorpha</taxon>
        <taxon>Tylenchoidea</taxon>
        <taxon>Meloidogynidae</taxon>
        <taxon>Meloidogyninae</taxon>
        <taxon>Meloidogyne</taxon>
    </lineage>
</organism>
<name>A0A6V7UB06_MELEN</name>
<proteinExistence type="predicted"/>
<sequence>MHRRKDEPVLIHLIPEAKHDPVVRSFVILDCLFYVLASVWEVKFCQFKNSYGDNGLYSCVHIFDSFLEMRFEKWLSNFVRRNEEIFDFEFLWFLLIFLRKVESRGRNGIGTRSRFPVLFPGFFEDAGMKPGSGILGFPGPGPSRSSFRTRFPVPVFSKFRPLVERKRGF</sequence>
<dbReference type="EMBL" id="CAJEWN010000046">
    <property type="protein sequence ID" value="CAD2150531.1"/>
    <property type="molecule type" value="Genomic_DNA"/>
</dbReference>
<protein>
    <submittedName>
        <fullName evidence="1">Uncharacterized protein</fullName>
    </submittedName>
</protein>
<evidence type="ECO:0000313" key="2">
    <source>
        <dbReference type="Proteomes" id="UP000580250"/>
    </source>
</evidence>
<reference evidence="1 2" key="1">
    <citation type="submission" date="2020-08" db="EMBL/GenBank/DDBJ databases">
        <authorList>
            <person name="Koutsovoulos G."/>
            <person name="Danchin GJ E."/>
        </authorList>
    </citation>
    <scope>NUCLEOTIDE SEQUENCE [LARGE SCALE GENOMIC DNA]</scope>
</reference>
<comment type="caution">
    <text evidence="1">The sequence shown here is derived from an EMBL/GenBank/DDBJ whole genome shotgun (WGS) entry which is preliminary data.</text>
</comment>
<dbReference type="AlphaFoldDB" id="A0A6V7UB06"/>
<gene>
    <name evidence="1" type="ORF">MENT_LOCUS10051</name>
</gene>
<evidence type="ECO:0000313" key="1">
    <source>
        <dbReference type="EMBL" id="CAD2150531.1"/>
    </source>
</evidence>
<accession>A0A6V7UB06</accession>